<dbReference type="RefSeq" id="WP_126417169.1">
    <property type="nucleotide sequence ID" value="NZ_LR134476.1"/>
</dbReference>
<feature type="transmembrane region" description="Helical" evidence="1">
    <location>
        <begin position="197"/>
        <end position="218"/>
    </location>
</feature>
<feature type="transmembrane region" description="Helical" evidence="1">
    <location>
        <begin position="38"/>
        <end position="61"/>
    </location>
</feature>
<evidence type="ECO:0000313" key="3">
    <source>
        <dbReference type="Proteomes" id="UP000269542"/>
    </source>
</evidence>
<sequence>MLIQGVTYNTTMALVAGAILLMIPLFMRDVTHRQRVSVAGWGYAFIASGFFLGVSGFHMMLTWPLKEVEGSFCCTVDNVTFGEPAALFGLLAFVAGIIIVSYQKKVDGGQTDIDLFHNLRPILFIAALGGFGLILFGIAGMHFGMWRPPTIEPIARLLAGNLAEPLFVMTLYMGTGVTAILAPFIRENKWVARIFTLFSWGLGILWIFLALTVFYSHVGFFPQPDGTYI</sequence>
<evidence type="ECO:0000313" key="2">
    <source>
        <dbReference type="EMBL" id="VEI14135.1"/>
    </source>
</evidence>
<keyword evidence="1" id="KW-0472">Membrane</keyword>
<accession>A0A448PGR3</accession>
<dbReference type="Proteomes" id="UP000269542">
    <property type="component" value="Chromosome"/>
</dbReference>
<organism evidence="2 3">
    <name type="scientific">Trueperella bialowiezensis</name>
    <dbReference type="NCBI Taxonomy" id="312285"/>
    <lineage>
        <taxon>Bacteria</taxon>
        <taxon>Bacillati</taxon>
        <taxon>Actinomycetota</taxon>
        <taxon>Actinomycetes</taxon>
        <taxon>Actinomycetales</taxon>
        <taxon>Actinomycetaceae</taxon>
        <taxon>Trueperella</taxon>
    </lineage>
</organism>
<dbReference type="OrthoDB" id="1420765at2"/>
<gene>
    <name evidence="2" type="ORF">NCTC13354_01867</name>
</gene>
<dbReference type="AlphaFoldDB" id="A0A448PGR3"/>
<keyword evidence="1" id="KW-0812">Transmembrane</keyword>
<feature type="transmembrane region" description="Helical" evidence="1">
    <location>
        <begin position="6"/>
        <end position="26"/>
    </location>
</feature>
<keyword evidence="1" id="KW-1133">Transmembrane helix</keyword>
<dbReference type="EMBL" id="LR134476">
    <property type="protein sequence ID" value="VEI14135.1"/>
    <property type="molecule type" value="Genomic_DNA"/>
</dbReference>
<keyword evidence="3" id="KW-1185">Reference proteome</keyword>
<feature type="transmembrane region" description="Helical" evidence="1">
    <location>
        <begin position="166"/>
        <end position="185"/>
    </location>
</feature>
<dbReference type="Pfam" id="PF06168">
    <property type="entry name" value="DUF981"/>
    <property type="match status" value="1"/>
</dbReference>
<dbReference type="KEGG" id="tbw:NCTC13354_01867"/>
<dbReference type="InterPro" id="IPR009324">
    <property type="entry name" value="DUF981"/>
</dbReference>
<feature type="transmembrane region" description="Helical" evidence="1">
    <location>
        <begin position="85"/>
        <end position="102"/>
    </location>
</feature>
<evidence type="ECO:0000256" key="1">
    <source>
        <dbReference type="SAM" id="Phobius"/>
    </source>
</evidence>
<protein>
    <submittedName>
        <fullName evidence="2">Predicted membrane protein</fullName>
    </submittedName>
</protein>
<proteinExistence type="predicted"/>
<name>A0A448PGR3_9ACTO</name>
<feature type="transmembrane region" description="Helical" evidence="1">
    <location>
        <begin position="122"/>
        <end position="146"/>
    </location>
</feature>
<reference evidence="2 3" key="1">
    <citation type="submission" date="2018-12" db="EMBL/GenBank/DDBJ databases">
        <authorList>
            <consortium name="Pathogen Informatics"/>
        </authorList>
    </citation>
    <scope>NUCLEOTIDE SEQUENCE [LARGE SCALE GENOMIC DNA]</scope>
    <source>
        <strain evidence="2 3">NCTC13354</strain>
    </source>
</reference>